<dbReference type="Gene3D" id="1.10.246.130">
    <property type="match status" value="1"/>
</dbReference>
<dbReference type="InterPro" id="IPR029055">
    <property type="entry name" value="Ntn_hydrolases_N"/>
</dbReference>
<protein>
    <submittedName>
        <fullName evidence="1">Gamma-glutamyltranspeptidase family protein</fullName>
    </submittedName>
</protein>
<dbReference type="PRINTS" id="PR01210">
    <property type="entry name" value="GGTRANSPTASE"/>
</dbReference>
<evidence type="ECO:0000313" key="1">
    <source>
        <dbReference type="EMBL" id="KAJ5355051.1"/>
    </source>
</evidence>
<reference evidence="1" key="1">
    <citation type="submission" date="2022-11" db="EMBL/GenBank/DDBJ databases">
        <authorList>
            <person name="Petersen C."/>
        </authorList>
    </citation>
    <scope>NUCLEOTIDE SEQUENCE</scope>
    <source>
        <strain evidence="1">IBT 29864</strain>
    </source>
</reference>
<dbReference type="AlphaFoldDB" id="A0A9W9R7I6"/>
<reference evidence="1" key="2">
    <citation type="journal article" date="2023" name="IMA Fungus">
        <title>Comparative genomic study of the Penicillium genus elucidates a diverse pangenome and 15 lateral gene transfer events.</title>
        <authorList>
            <person name="Petersen C."/>
            <person name="Sorensen T."/>
            <person name="Nielsen M.R."/>
            <person name="Sondergaard T.E."/>
            <person name="Sorensen J.L."/>
            <person name="Fitzpatrick D.A."/>
            <person name="Frisvad J.C."/>
            <person name="Nielsen K.L."/>
        </authorList>
    </citation>
    <scope>NUCLEOTIDE SEQUENCE</scope>
    <source>
        <strain evidence="1">IBT 29864</strain>
    </source>
</reference>
<accession>A0A9W9R7I6</accession>
<dbReference type="InterPro" id="IPR043138">
    <property type="entry name" value="GGT_lsub"/>
</dbReference>
<dbReference type="InterPro" id="IPR043137">
    <property type="entry name" value="GGT_ssub_C"/>
</dbReference>
<keyword evidence="2" id="KW-1185">Reference proteome</keyword>
<dbReference type="OrthoDB" id="2015213at2759"/>
<dbReference type="PANTHER" id="PTHR43881">
    <property type="entry name" value="GAMMA-GLUTAMYLTRANSPEPTIDASE (AFU_ORTHOLOGUE AFUA_4G13580)"/>
    <property type="match status" value="1"/>
</dbReference>
<dbReference type="SUPFAM" id="SSF56235">
    <property type="entry name" value="N-terminal nucleophile aminohydrolases (Ntn hydrolases)"/>
    <property type="match status" value="1"/>
</dbReference>
<dbReference type="Pfam" id="PF01019">
    <property type="entry name" value="G_glu_transpept"/>
    <property type="match status" value="1"/>
</dbReference>
<dbReference type="PANTHER" id="PTHR43881:SF1">
    <property type="entry name" value="GAMMA-GLUTAMYLTRANSPEPTIDASE (AFU_ORTHOLOGUE AFUA_4G13580)"/>
    <property type="match status" value="1"/>
</dbReference>
<dbReference type="EMBL" id="JAPZBS010000010">
    <property type="protein sequence ID" value="KAJ5355051.1"/>
    <property type="molecule type" value="Genomic_DNA"/>
</dbReference>
<gene>
    <name evidence="1" type="ORF">N7496_012263</name>
</gene>
<comment type="caution">
    <text evidence="1">The sequence shown here is derived from an EMBL/GenBank/DDBJ whole genome shotgun (WGS) entry which is preliminary data.</text>
</comment>
<evidence type="ECO:0000313" key="2">
    <source>
        <dbReference type="Proteomes" id="UP001147782"/>
    </source>
</evidence>
<dbReference type="Proteomes" id="UP001147782">
    <property type="component" value="Unassembled WGS sequence"/>
</dbReference>
<proteinExistence type="predicted"/>
<name>A0A9W9R7I6_9EURO</name>
<dbReference type="RefSeq" id="XP_056549074.1">
    <property type="nucleotide sequence ID" value="XM_056705176.1"/>
</dbReference>
<dbReference type="Gene3D" id="3.60.20.40">
    <property type="match status" value="1"/>
</dbReference>
<organism evidence="1 2">
    <name type="scientific">Penicillium cataractarum</name>
    <dbReference type="NCBI Taxonomy" id="2100454"/>
    <lineage>
        <taxon>Eukaryota</taxon>
        <taxon>Fungi</taxon>
        <taxon>Dikarya</taxon>
        <taxon>Ascomycota</taxon>
        <taxon>Pezizomycotina</taxon>
        <taxon>Eurotiomycetes</taxon>
        <taxon>Eurotiomycetidae</taxon>
        <taxon>Eurotiales</taxon>
        <taxon>Aspergillaceae</taxon>
        <taxon>Penicillium</taxon>
    </lineage>
</organism>
<sequence length="577" mass="62108">MAFPFQQNRFTSFLGRRSAVYSTTGMIACSQPLAARAGQTILENGGNAAVAAALNVTEPGSTGIGGDMFCLFYDSQTRKVHGLNGSGRAPMSLTLDTARKRLAIPHGEPGNIPLNSVLAVTTPGAAAGWVDTIERFGSGKLSLEQILTPAISLADDGFPVSEISARLWQENEQSLREASPNYRELLKTGSNSNEAVRAPVAGEVMTNPGLAQTFRTLALEGKDGFYRGHIADAIVEAVKERGGFLTHADLAYHADMGSTATSPLCVRFNKAVDIWEHPPNGQGLVALMAIKLFEELERAKKIPPLLSLRHNSAEYIHALVEVFRISFADASWWIGDPAHSDIPNLLSESYIAERAHLFNPSTASSIIAHGSPALNSCDTVYFAVVDSHGNAASVVNSNYHGFGTGIIPRGCGFTLQSRGANFSLMPGHPNALAPGKRPYHTIIPAIATNPGDESLNTVFGIMGAFMQPQGHMQLLMNMLIFGMNPQQALDAPRVCIGSMGHQYIDRAKERTVYVEEGVDPLVVNELRQRGHIVEVVCGWDREVFGRGQIIRAFHDKGPRQVLEAGSDFRADGMAVPA</sequence>
<dbReference type="GeneID" id="81444355"/>
<dbReference type="InterPro" id="IPR052896">
    <property type="entry name" value="GGT-like_enzyme"/>
</dbReference>